<name>A0A829Q7V7_9MYCO</name>
<dbReference type="EMBL" id="JAOF01000001">
    <property type="protein sequence ID" value="EUA48779.1"/>
    <property type="molecule type" value="Genomic_DNA"/>
</dbReference>
<sequence length="188" mass="20099">MVAVLESAEHEVVVAALLAGTNALMLGYRTVLGPLGESLRGQIDVAQAAWRAYCATGLWERPIRADPPSVMAPQPLMKFADPRPLVGHERITAQYTESVMAAIGDAATNVGKAGVDFFANALRAPVFPGLSGELMDFVDTATLGHAKLFASVQSALAASLQDHIDRTRTSYLDYHRSGCWSEPTVAFV</sequence>
<evidence type="ECO:0000313" key="2">
    <source>
        <dbReference type="Proteomes" id="UP000020103"/>
    </source>
</evidence>
<evidence type="ECO:0000313" key="1">
    <source>
        <dbReference type="EMBL" id="EUA48779.1"/>
    </source>
</evidence>
<dbReference type="Proteomes" id="UP000020103">
    <property type="component" value="Unassembled WGS sequence"/>
</dbReference>
<dbReference type="AlphaFoldDB" id="A0A829Q7V7"/>
<organism evidence="1 2">
    <name type="scientific">Mycobacteroides abscessus 21</name>
    <dbReference type="NCBI Taxonomy" id="1299324"/>
    <lineage>
        <taxon>Bacteria</taxon>
        <taxon>Bacillati</taxon>
        <taxon>Actinomycetota</taxon>
        <taxon>Actinomycetes</taxon>
        <taxon>Mycobacteriales</taxon>
        <taxon>Mycobacteriaceae</taxon>
        <taxon>Mycobacteroides</taxon>
        <taxon>Mycobacteroides abscessus</taxon>
    </lineage>
</organism>
<protein>
    <submittedName>
        <fullName evidence="1">Uncharacterized protein</fullName>
    </submittedName>
</protein>
<reference evidence="1 2" key="1">
    <citation type="submission" date="2013-12" db="EMBL/GenBank/DDBJ databases">
        <authorList>
            <person name="Madinger N."/>
            <person name="Lenaerts A."/>
            <person name="Ordway D."/>
            <person name="DeGroote M.A."/>
            <person name="Parker T."/>
            <person name="Sizemore C."/>
            <person name="Tallon L.J."/>
            <person name="Sadzewicz L.K."/>
            <person name="Sengamalay N."/>
            <person name="Fraser C.M."/>
            <person name="Hine E."/>
            <person name="Shefchek K.A."/>
            <person name="Das S.P."/>
            <person name="Tettelin H."/>
        </authorList>
    </citation>
    <scope>NUCLEOTIDE SEQUENCE [LARGE SCALE GENOMIC DNA]</scope>
    <source>
        <strain evidence="1 2">21</strain>
    </source>
</reference>
<comment type="caution">
    <text evidence="1">The sequence shown here is derived from an EMBL/GenBank/DDBJ whole genome shotgun (WGS) entry which is preliminary data.</text>
</comment>
<gene>
    <name evidence="1" type="ORF">I543_1084</name>
</gene>
<accession>A0A829Q7V7</accession>
<proteinExistence type="predicted"/>